<dbReference type="Proteomes" id="UP000281406">
    <property type="component" value="Unassembled WGS sequence"/>
</dbReference>
<sequence>MCLRYASRRQARLPQRLCKYTGREIDIIGFLMAPRRSGLSSRSLCKSPCGGGLNLLCHFNPPPPAVEQALSNGWSSSQPTTPP</sequence>
<accession>A0A3N0YZU4</accession>
<proteinExistence type="predicted"/>
<protein>
    <submittedName>
        <fullName evidence="1">Uncharacterized protein</fullName>
    </submittedName>
</protein>
<dbReference type="AlphaFoldDB" id="A0A3N0YZU4"/>
<gene>
    <name evidence="1" type="ORF">DPX16_19344</name>
</gene>
<reference evidence="1 2" key="1">
    <citation type="submission" date="2018-10" db="EMBL/GenBank/DDBJ databases">
        <title>Genome assembly for a Yunnan-Guizhou Plateau 3E fish, Anabarilius grahami (Regan), and its evolutionary and genetic applications.</title>
        <authorList>
            <person name="Jiang W."/>
        </authorList>
    </citation>
    <scope>NUCLEOTIDE SEQUENCE [LARGE SCALE GENOMIC DNA]</scope>
    <source>
        <strain evidence="1">AG-KIZ</strain>
        <tissue evidence="1">Muscle</tissue>
    </source>
</reference>
<keyword evidence="2" id="KW-1185">Reference proteome</keyword>
<evidence type="ECO:0000313" key="2">
    <source>
        <dbReference type="Proteomes" id="UP000281406"/>
    </source>
</evidence>
<organism evidence="1 2">
    <name type="scientific">Anabarilius grahami</name>
    <name type="common">Kanglang fish</name>
    <name type="synonym">Barilius grahami</name>
    <dbReference type="NCBI Taxonomy" id="495550"/>
    <lineage>
        <taxon>Eukaryota</taxon>
        <taxon>Metazoa</taxon>
        <taxon>Chordata</taxon>
        <taxon>Craniata</taxon>
        <taxon>Vertebrata</taxon>
        <taxon>Euteleostomi</taxon>
        <taxon>Actinopterygii</taxon>
        <taxon>Neopterygii</taxon>
        <taxon>Teleostei</taxon>
        <taxon>Ostariophysi</taxon>
        <taxon>Cypriniformes</taxon>
        <taxon>Xenocyprididae</taxon>
        <taxon>Xenocypridinae</taxon>
        <taxon>Xenocypridinae incertae sedis</taxon>
        <taxon>Anabarilius</taxon>
    </lineage>
</organism>
<dbReference type="EMBL" id="RJVU01018281">
    <property type="protein sequence ID" value="ROL51825.1"/>
    <property type="molecule type" value="Genomic_DNA"/>
</dbReference>
<comment type="caution">
    <text evidence="1">The sequence shown here is derived from an EMBL/GenBank/DDBJ whole genome shotgun (WGS) entry which is preliminary data.</text>
</comment>
<name>A0A3N0YZU4_ANAGA</name>
<evidence type="ECO:0000313" key="1">
    <source>
        <dbReference type="EMBL" id="ROL51825.1"/>
    </source>
</evidence>